<dbReference type="KEGG" id="bbel:109480509"/>
<dbReference type="InterPro" id="IPR012349">
    <property type="entry name" value="Split_barrel_FMN-bd"/>
</dbReference>
<feature type="chain" id="PRO_5028475254" evidence="6">
    <location>
        <begin position="21"/>
        <end position="195"/>
    </location>
</feature>
<dbReference type="RefSeq" id="XP_019638272.1">
    <property type="nucleotide sequence ID" value="XM_019782713.1"/>
</dbReference>
<keyword evidence="5" id="KW-0325">Glycoprotein</keyword>
<feature type="signal peptide" evidence="6">
    <location>
        <begin position="1"/>
        <end position="20"/>
    </location>
</feature>
<evidence type="ECO:0000256" key="2">
    <source>
        <dbReference type="ARBA" id="ARBA00009230"/>
    </source>
</evidence>
<evidence type="ECO:0000256" key="3">
    <source>
        <dbReference type="ARBA" id="ARBA00022525"/>
    </source>
</evidence>
<dbReference type="PANTHER" id="PTHR13343:SF17">
    <property type="entry name" value="CELLULAR REPRESSOR OF E1A-STIMULATED GENES, ISOFORM A"/>
    <property type="match status" value="1"/>
</dbReference>
<accession>A0A6P5A4Z4</accession>
<dbReference type="SUPFAM" id="SSF50475">
    <property type="entry name" value="FMN-binding split barrel"/>
    <property type="match status" value="1"/>
</dbReference>
<dbReference type="InterPro" id="IPR055343">
    <property type="entry name" value="CREG_beta-barrel"/>
</dbReference>
<dbReference type="GO" id="GO:0005737">
    <property type="term" value="C:cytoplasm"/>
    <property type="evidence" value="ECO:0007669"/>
    <property type="project" value="UniProtKB-ARBA"/>
</dbReference>
<dbReference type="FunFam" id="2.30.110.10:FF:000004">
    <property type="entry name" value="Cellular repressor of E1A-stimulated genes 1"/>
    <property type="match status" value="1"/>
</dbReference>
<dbReference type="AlphaFoldDB" id="A0A6P5A4Z4"/>
<gene>
    <name evidence="9" type="primary">LOC109480509</name>
</gene>
<dbReference type="Proteomes" id="UP000515135">
    <property type="component" value="Unplaced"/>
</dbReference>
<dbReference type="PANTHER" id="PTHR13343">
    <property type="entry name" value="CREG1 PROTEIN"/>
    <property type="match status" value="1"/>
</dbReference>
<keyword evidence="8" id="KW-1185">Reference proteome</keyword>
<organism evidence="8 9">
    <name type="scientific">Branchiostoma belcheri</name>
    <name type="common">Amphioxus</name>
    <dbReference type="NCBI Taxonomy" id="7741"/>
    <lineage>
        <taxon>Eukaryota</taxon>
        <taxon>Metazoa</taxon>
        <taxon>Chordata</taxon>
        <taxon>Cephalochordata</taxon>
        <taxon>Leptocardii</taxon>
        <taxon>Amphioxiformes</taxon>
        <taxon>Branchiostomatidae</taxon>
        <taxon>Branchiostoma</taxon>
    </lineage>
</organism>
<dbReference type="OrthoDB" id="46836at2759"/>
<evidence type="ECO:0000313" key="9">
    <source>
        <dbReference type="RefSeq" id="XP_019638272.1"/>
    </source>
</evidence>
<evidence type="ECO:0000256" key="4">
    <source>
        <dbReference type="ARBA" id="ARBA00022729"/>
    </source>
</evidence>
<evidence type="ECO:0000256" key="5">
    <source>
        <dbReference type="ARBA" id="ARBA00023180"/>
    </source>
</evidence>
<dbReference type="GO" id="GO:0005615">
    <property type="term" value="C:extracellular space"/>
    <property type="evidence" value="ECO:0007669"/>
    <property type="project" value="TreeGrafter"/>
</dbReference>
<dbReference type="GeneID" id="109480509"/>
<dbReference type="GO" id="GO:0012505">
    <property type="term" value="C:endomembrane system"/>
    <property type="evidence" value="ECO:0007669"/>
    <property type="project" value="UniProtKB-ARBA"/>
</dbReference>
<comment type="similarity">
    <text evidence="2">Belongs to the CREG family.</text>
</comment>
<dbReference type="Pfam" id="PF13883">
    <property type="entry name" value="CREG_beta-barrel"/>
    <property type="match status" value="1"/>
</dbReference>
<keyword evidence="3" id="KW-0964">Secreted</keyword>
<reference evidence="9" key="1">
    <citation type="submission" date="2025-08" db="UniProtKB">
        <authorList>
            <consortium name="RefSeq"/>
        </authorList>
    </citation>
    <scope>IDENTIFICATION</scope>
    <source>
        <tissue evidence="9">Gonad</tissue>
    </source>
</reference>
<evidence type="ECO:0000259" key="7">
    <source>
        <dbReference type="Pfam" id="PF13883"/>
    </source>
</evidence>
<feature type="domain" description="CREG-like beta-barrel" evidence="7">
    <location>
        <begin position="25"/>
        <end position="192"/>
    </location>
</feature>
<keyword evidence="4 6" id="KW-0732">Signal</keyword>
<evidence type="ECO:0000313" key="8">
    <source>
        <dbReference type="Proteomes" id="UP000515135"/>
    </source>
</evidence>
<sequence length="195" mass="21393">MNILVLTLTAALFLAAESGGARPPPHGNFAATARYVLHNNGWGSLASTSTHPPIQGKPYVDTFSVSDGPVGNSTGVPYLFFSPLERTVQDLQADPFATLLVSEVQSGYCASVKWDPEDPRCAKVHLSGNVVPVPEDETDFAMKSLFSRHPIMAEWYKMPDHKFYFAKMEIEDVFVLDFFGGGQSVSLEDYFKANP</sequence>
<protein>
    <submittedName>
        <fullName evidence="9">Protein CREG1-like</fullName>
    </submittedName>
</protein>
<dbReference type="Gene3D" id="2.30.110.10">
    <property type="entry name" value="Electron Transport, Fmn-binding Protein, Chain A"/>
    <property type="match status" value="1"/>
</dbReference>
<evidence type="ECO:0000256" key="1">
    <source>
        <dbReference type="ARBA" id="ARBA00004613"/>
    </source>
</evidence>
<evidence type="ECO:0000256" key="6">
    <source>
        <dbReference type="SAM" id="SignalP"/>
    </source>
</evidence>
<comment type="subcellular location">
    <subcellularLocation>
        <location evidence="1">Secreted</location>
    </subcellularLocation>
</comment>
<name>A0A6P5A4Z4_BRABE</name>
<proteinExistence type="inferred from homology"/>